<dbReference type="AlphaFoldDB" id="A0A516H368"/>
<dbReference type="RefSeq" id="WP_144069204.1">
    <property type="nucleotide sequence ID" value="NZ_CP041636.1"/>
</dbReference>
<organism evidence="1 2">
    <name type="scientific">Ferrovibrio terrae</name>
    <dbReference type="NCBI Taxonomy" id="2594003"/>
    <lineage>
        <taxon>Bacteria</taxon>
        <taxon>Pseudomonadati</taxon>
        <taxon>Pseudomonadota</taxon>
        <taxon>Alphaproteobacteria</taxon>
        <taxon>Rhodospirillales</taxon>
        <taxon>Rhodospirillaceae</taxon>
        <taxon>Ferrovibrio</taxon>
    </lineage>
</organism>
<sequence length="77" mass="8012">MTSISGTSTISNALSGLSKADQMLMGAVQAMAGGSTDVVELGEVAMQLQMAKVQSAISIEVLRTSLELEKHFVDLLA</sequence>
<keyword evidence="2" id="KW-1185">Reference proteome</keyword>
<evidence type="ECO:0000313" key="2">
    <source>
        <dbReference type="Proteomes" id="UP000317496"/>
    </source>
</evidence>
<evidence type="ECO:0000313" key="1">
    <source>
        <dbReference type="EMBL" id="QDO98223.1"/>
    </source>
</evidence>
<dbReference type="KEGG" id="fer:FNB15_13505"/>
<proteinExistence type="predicted"/>
<accession>A0A516H368</accession>
<dbReference type="EMBL" id="CP041636">
    <property type="protein sequence ID" value="QDO98223.1"/>
    <property type="molecule type" value="Genomic_DNA"/>
</dbReference>
<dbReference type="Proteomes" id="UP000317496">
    <property type="component" value="Chromosome"/>
</dbReference>
<protein>
    <submittedName>
        <fullName evidence="1">Uncharacterized protein</fullName>
    </submittedName>
</protein>
<reference evidence="1 2" key="1">
    <citation type="submission" date="2019-07" db="EMBL/GenBank/DDBJ databases">
        <title>Genome sequencing for Ferrovibrio sp. K5.</title>
        <authorList>
            <person name="Park S.-J."/>
        </authorList>
    </citation>
    <scope>NUCLEOTIDE SEQUENCE [LARGE SCALE GENOMIC DNA]</scope>
    <source>
        <strain evidence="1 2">K5</strain>
    </source>
</reference>
<gene>
    <name evidence="1" type="ORF">FNB15_13505</name>
</gene>
<name>A0A516H368_9PROT</name>